<accession>A0ABV3T0B8</accession>
<organism evidence="1 2">
    <name type="scientific">Nocardioides eburneus</name>
    <dbReference type="NCBI Taxonomy" id="3231482"/>
    <lineage>
        <taxon>Bacteria</taxon>
        <taxon>Bacillati</taxon>
        <taxon>Actinomycetota</taxon>
        <taxon>Actinomycetes</taxon>
        <taxon>Propionibacteriales</taxon>
        <taxon>Nocardioidaceae</taxon>
        <taxon>Nocardioides</taxon>
    </lineage>
</organism>
<evidence type="ECO:0000313" key="2">
    <source>
        <dbReference type="Proteomes" id="UP001556631"/>
    </source>
</evidence>
<name>A0ABV3T0B8_9ACTN</name>
<dbReference type="RefSeq" id="WP_367994614.1">
    <property type="nucleotide sequence ID" value="NZ_JBFPJR010000023.1"/>
</dbReference>
<dbReference type="Proteomes" id="UP001556631">
    <property type="component" value="Unassembled WGS sequence"/>
</dbReference>
<reference evidence="1 2" key="1">
    <citation type="submission" date="2024-07" db="EMBL/GenBank/DDBJ databases">
        <authorList>
            <person name="Lee S."/>
            <person name="Kang M."/>
        </authorList>
    </citation>
    <scope>NUCLEOTIDE SEQUENCE [LARGE SCALE GENOMIC DNA]</scope>
    <source>
        <strain evidence="1 2">DS6</strain>
    </source>
</reference>
<gene>
    <name evidence="1" type="ORF">AB3X52_13485</name>
</gene>
<keyword evidence="2" id="KW-1185">Reference proteome</keyword>
<evidence type="ECO:0000313" key="1">
    <source>
        <dbReference type="EMBL" id="MEX0428637.1"/>
    </source>
</evidence>
<proteinExistence type="predicted"/>
<sequence>MAQIKPSVPGRALTTEHLMMQVALPQLVRGDEHAQTADLWAISVQRVRDAYPHTTVPPVRQLPQKITVRDLPYRGARPTADRHHR</sequence>
<comment type="caution">
    <text evidence="1">The sequence shown here is derived from an EMBL/GenBank/DDBJ whole genome shotgun (WGS) entry which is preliminary data.</text>
</comment>
<dbReference type="Gene3D" id="3.40.50.300">
    <property type="entry name" value="P-loop containing nucleotide triphosphate hydrolases"/>
    <property type="match status" value="1"/>
</dbReference>
<dbReference type="EMBL" id="JBFPJR010000023">
    <property type="protein sequence ID" value="MEX0428637.1"/>
    <property type="molecule type" value="Genomic_DNA"/>
</dbReference>
<protein>
    <submittedName>
        <fullName evidence="1">Uncharacterized protein</fullName>
    </submittedName>
</protein>
<dbReference type="InterPro" id="IPR027417">
    <property type="entry name" value="P-loop_NTPase"/>
</dbReference>